<dbReference type="GO" id="GO:0032259">
    <property type="term" value="P:methylation"/>
    <property type="evidence" value="ECO:0007669"/>
    <property type="project" value="UniProtKB-KW"/>
</dbReference>
<evidence type="ECO:0000256" key="1">
    <source>
        <dbReference type="ARBA" id="ARBA00022553"/>
    </source>
</evidence>
<dbReference type="InterPro" id="IPR029063">
    <property type="entry name" value="SAM-dependent_MTases_sf"/>
</dbReference>
<accession>A0A142ELS1</accession>
<evidence type="ECO:0000256" key="2">
    <source>
        <dbReference type="ARBA" id="ARBA00022603"/>
    </source>
</evidence>
<dbReference type="CDD" id="cd02440">
    <property type="entry name" value="AdoMet_MTases"/>
    <property type="match status" value="1"/>
</dbReference>
<dbReference type="Proteomes" id="UP000073816">
    <property type="component" value="Chromosome"/>
</dbReference>
<evidence type="ECO:0000313" key="5">
    <source>
        <dbReference type="EMBL" id="AMQ56076.1"/>
    </source>
</evidence>
<dbReference type="EMBL" id="CP012836">
    <property type="protein sequence ID" value="AMQ56076.1"/>
    <property type="molecule type" value="Genomic_DNA"/>
</dbReference>
<dbReference type="KEGG" id="alm:AO498_06600"/>
<organism evidence="5 6">
    <name type="scientific">Algoriphagus sanaruensis</name>
    <dbReference type="NCBI Taxonomy" id="1727163"/>
    <lineage>
        <taxon>Bacteria</taxon>
        <taxon>Pseudomonadati</taxon>
        <taxon>Bacteroidota</taxon>
        <taxon>Cytophagia</taxon>
        <taxon>Cytophagales</taxon>
        <taxon>Cyclobacteriaceae</taxon>
        <taxon>Algoriphagus</taxon>
    </lineage>
</organism>
<evidence type="ECO:0000313" key="6">
    <source>
        <dbReference type="Proteomes" id="UP000073816"/>
    </source>
</evidence>
<dbReference type="STRING" id="1727163.AO498_06600"/>
<dbReference type="PROSITE" id="PS51585">
    <property type="entry name" value="SAM_MT_TPMT"/>
    <property type="match status" value="1"/>
</dbReference>
<sequence length="196" mass="22641">MELKFDEAFWSARYLSGHTGWDLSRASTPLYQYLCQIERKDLQILVPGAGNAHEVIAAWNLGFTNIFSLDISKIPIEEFSNRFPQFPKGNLIHGDFFDHKGSYDLILEQTFFCALHPSLREKYAQKMFELLKPGGSLVGVLFNREFDSGPPFGGNQAEYLTYFTPYFDFVVFENCYNSELPRLGKELFIHLKKSKR</sequence>
<dbReference type="Gene3D" id="3.40.50.150">
    <property type="entry name" value="Vaccinia Virus protein VP39"/>
    <property type="match status" value="1"/>
</dbReference>
<reference evidence="5 6" key="2">
    <citation type="journal article" date="2016" name="Genome Announc.">
        <title>Complete Genome Sequence of Algoriphagus sp. Strain M8-2, Isolated from a Brackish Lake.</title>
        <authorList>
            <person name="Muraguchi Y."/>
            <person name="Kushimoto K."/>
            <person name="Ohtsubo Y."/>
            <person name="Suzuki T."/>
            <person name="Dohra H."/>
            <person name="Kimbara K."/>
            <person name="Shintani M."/>
        </authorList>
    </citation>
    <scope>NUCLEOTIDE SEQUENCE [LARGE SCALE GENOMIC DNA]</scope>
    <source>
        <strain evidence="5 6">M8-2</strain>
    </source>
</reference>
<dbReference type="OrthoDB" id="9778208at2"/>
<protein>
    <submittedName>
        <fullName evidence="5">SAM-dependent methyltransferase</fullName>
    </submittedName>
</protein>
<reference evidence="6" key="1">
    <citation type="submission" date="2015-09" db="EMBL/GenBank/DDBJ databases">
        <title>Complete sequence of Algoriphagus sp. M8-2.</title>
        <authorList>
            <person name="Shintani M."/>
        </authorList>
    </citation>
    <scope>NUCLEOTIDE SEQUENCE [LARGE SCALE GENOMIC DNA]</scope>
    <source>
        <strain evidence="6">M8-2</strain>
    </source>
</reference>
<dbReference type="SUPFAM" id="SSF53335">
    <property type="entry name" value="S-adenosyl-L-methionine-dependent methyltransferases"/>
    <property type="match status" value="1"/>
</dbReference>
<evidence type="ECO:0000256" key="4">
    <source>
        <dbReference type="ARBA" id="ARBA00022691"/>
    </source>
</evidence>
<gene>
    <name evidence="5" type="ORF">AO498_06600</name>
</gene>
<keyword evidence="6" id="KW-1185">Reference proteome</keyword>
<keyword evidence="3 5" id="KW-0808">Transferase</keyword>
<dbReference type="InterPro" id="IPR008854">
    <property type="entry name" value="TPMT"/>
</dbReference>
<dbReference type="PANTHER" id="PTHR32183">
    <property type="match status" value="1"/>
</dbReference>
<proteinExistence type="predicted"/>
<dbReference type="PANTHER" id="PTHR32183:SF11">
    <property type="entry name" value="THIOL METHYLTRANSFERASE 2-RELATED"/>
    <property type="match status" value="1"/>
</dbReference>
<dbReference type="PATRIC" id="fig|1727163.4.peg.1368"/>
<dbReference type="GO" id="GO:0008757">
    <property type="term" value="F:S-adenosylmethionine-dependent methyltransferase activity"/>
    <property type="evidence" value="ECO:0007669"/>
    <property type="project" value="InterPro"/>
</dbReference>
<dbReference type="RefSeq" id="WP_067544976.1">
    <property type="nucleotide sequence ID" value="NZ_CP012836.1"/>
</dbReference>
<evidence type="ECO:0000256" key="3">
    <source>
        <dbReference type="ARBA" id="ARBA00022679"/>
    </source>
</evidence>
<keyword evidence="4" id="KW-0949">S-adenosyl-L-methionine</keyword>
<dbReference type="Pfam" id="PF05724">
    <property type="entry name" value="TPMT"/>
    <property type="match status" value="1"/>
</dbReference>
<keyword evidence="1" id="KW-0597">Phosphoprotein</keyword>
<dbReference type="AlphaFoldDB" id="A0A142ELS1"/>
<keyword evidence="2 5" id="KW-0489">Methyltransferase</keyword>
<name>A0A142ELS1_9BACT</name>